<sequence>MPDDSEVNLHVGISRDGTHPRHTQPRKQSQSSLGRISADIYDSLAILLAYGPNQRLLVAVKNGKVGGTQQKSWGNSHCTKKKLGEISIPPTFSGQLKVVLKGGEYQKTLKKLGECKKVGGILNNPCVTISGLQLAVKEVGGENIIRRWTAIGATCKHKCLRIGGRARINPPPPNPRRPDSGRGNFAEELASVIGGRLGAESQNCVGPIRHRLRAEANGRGRERAADAAGQCRFGSQCRQAAIGRAV</sequence>
<keyword evidence="3" id="KW-1185">Reference proteome</keyword>
<gene>
    <name evidence="2" type="ORF">B0H17DRAFT_1134068</name>
</gene>
<dbReference type="EMBL" id="JARKIE010000061">
    <property type="protein sequence ID" value="KAJ7691053.1"/>
    <property type="molecule type" value="Genomic_DNA"/>
</dbReference>
<protein>
    <submittedName>
        <fullName evidence="2">Uncharacterized protein</fullName>
    </submittedName>
</protein>
<name>A0AAD7DGE2_MYCRO</name>
<dbReference type="Proteomes" id="UP001221757">
    <property type="component" value="Unassembled WGS sequence"/>
</dbReference>
<organism evidence="2 3">
    <name type="scientific">Mycena rosella</name>
    <name type="common">Pink bonnet</name>
    <name type="synonym">Agaricus rosellus</name>
    <dbReference type="NCBI Taxonomy" id="1033263"/>
    <lineage>
        <taxon>Eukaryota</taxon>
        <taxon>Fungi</taxon>
        <taxon>Dikarya</taxon>
        <taxon>Basidiomycota</taxon>
        <taxon>Agaricomycotina</taxon>
        <taxon>Agaricomycetes</taxon>
        <taxon>Agaricomycetidae</taxon>
        <taxon>Agaricales</taxon>
        <taxon>Marasmiineae</taxon>
        <taxon>Mycenaceae</taxon>
        <taxon>Mycena</taxon>
    </lineage>
</organism>
<evidence type="ECO:0000256" key="1">
    <source>
        <dbReference type="SAM" id="MobiDB-lite"/>
    </source>
</evidence>
<dbReference type="AlphaFoldDB" id="A0AAD7DGE2"/>
<evidence type="ECO:0000313" key="2">
    <source>
        <dbReference type="EMBL" id="KAJ7691053.1"/>
    </source>
</evidence>
<reference evidence="2" key="1">
    <citation type="submission" date="2023-03" db="EMBL/GenBank/DDBJ databases">
        <title>Massive genome expansion in bonnet fungi (Mycena s.s.) driven by repeated elements and novel gene families across ecological guilds.</title>
        <authorList>
            <consortium name="Lawrence Berkeley National Laboratory"/>
            <person name="Harder C.B."/>
            <person name="Miyauchi S."/>
            <person name="Viragh M."/>
            <person name="Kuo A."/>
            <person name="Thoen E."/>
            <person name="Andreopoulos B."/>
            <person name="Lu D."/>
            <person name="Skrede I."/>
            <person name="Drula E."/>
            <person name="Henrissat B."/>
            <person name="Morin E."/>
            <person name="Kohler A."/>
            <person name="Barry K."/>
            <person name="LaButti K."/>
            <person name="Morin E."/>
            <person name="Salamov A."/>
            <person name="Lipzen A."/>
            <person name="Mereny Z."/>
            <person name="Hegedus B."/>
            <person name="Baldrian P."/>
            <person name="Stursova M."/>
            <person name="Weitz H."/>
            <person name="Taylor A."/>
            <person name="Grigoriev I.V."/>
            <person name="Nagy L.G."/>
            <person name="Martin F."/>
            <person name="Kauserud H."/>
        </authorList>
    </citation>
    <scope>NUCLEOTIDE SEQUENCE</scope>
    <source>
        <strain evidence="2">CBHHK067</strain>
    </source>
</reference>
<proteinExistence type="predicted"/>
<accession>A0AAD7DGE2</accession>
<feature type="region of interest" description="Disordered" evidence="1">
    <location>
        <begin position="1"/>
        <end position="32"/>
    </location>
</feature>
<comment type="caution">
    <text evidence="2">The sequence shown here is derived from an EMBL/GenBank/DDBJ whole genome shotgun (WGS) entry which is preliminary data.</text>
</comment>
<evidence type="ECO:0000313" key="3">
    <source>
        <dbReference type="Proteomes" id="UP001221757"/>
    </source>
</evidence>